<name>A0ABV8DD18_9BURK</name>
<evidence type="ECO:0000259" key="1">
    <source>
        <dbReference type="Pfam" id="PF01814"/>
    </source>
</evidence>
<dbReference type="RefSeq" id="WP_055398436.1">
    <property type="nucleotide sequence ID" value="NZ_JAMXAX010000167.1"/>
</dbReference>
<dbReference type="EMBL" id="JBHSAJ010000052">
    <property type="protein sequence ID" value="MFC3936420.1"/>
    <property type="molecule type" value="Genomic_DNA"/>
</dbReference>
<keyword evidence="3" id="KW-1185">Reference proteome</keyword>
<evidence type="ECO:0000313" key="2">
    <source>
        <dbReference type="EMBL" id="MFC3936420.1"/>
    </source>
</evidence>
<gene>
    <name evidence="2" type="ORF">ACFOW3_17530</name>
</gene>
<sequence>MASTSAPARHVPGFSAPAVGFEEPFAMLEACHERVQRTLALLDRLREHVRQQGADESARQAARDVLRYFDVAAPLHHEDEELHVFPLLLAQAAPEMRTLVQRLQQDHVDMVADWAAARVPLQALAQGEIEGFSESAEALFDRFAARYASHIHHEERQAYPAALHLLEPALLGRMGQEMAHRRGAPER</sequence>
<evidence type="ECO:0000313" key="3">
    <source>
        <dbReference type="Proteomes" id="UP001595693"/>
    </source>
</evidence>
<accession>A0ABV8DD18</accession>
<comment type="caution">
    <text evidence="2">The sequence shown here is derived from an EMBL/GenBank/DDBJ whole genome shotgun (WGS) entry which is preliminary data.</text>
</comment>
<reference evidence="3" key="1">
    <citation type="journal article" date="2019" name="Int. J. Syst. Evol. Microbiol.">
        <title>The Global Catalogue of Microorganisms (GCM) 10K type strain sequencing project: providing services to taxonomists for standard genome sequencing and annotation.</title>
        <authorList>
            <consortium name="The Broad Institute Genomics Platform"/>
            <consortium name="The Broad Institute Genome Sequencing Center for Infectious Disease"/>
            <person name="Wu L."/>
            <person name="Ma J."/>
        </authorList>
    </citation>
    <scope>NUCLEOTIDE SEQUENCE [LARGE SCALE GENOMIC DNA]</scope>
    <source>
        <strain evidence="3">CCUG 2113</strain>
    </source>
</reference>
<protein>
    <submittedName>
        <fullName evidence="2">Hemerythrin domain-containing protein</fullName>
    </submittedName>
</protein>
<proteinExistence type="predicted"/>
<dbReference type="Gene3D" id="1.20.120.520">
    <property type="entry name" value="nmb1532 protein domain like"/>
    <property type="match status" value="1"/>
</dbReference>
<organism evidence="2 3">
    <name type="scientific">Acidovorax facilis</name>
    <dbReference type="NCBI Taxonomy" id="12917"/>
    <lineage>
        <taxon>Bacteria</taxon>
        <taxon>Pseudomonadati</taxon>
        <taxon>Pseudomonadota</taxon>
        <taxon>Betaproteobacteria</taxon>
        <taxon>Burkholderiales</taxon>
        <taxon>Comamonadaceae</taxon>
        <taxon>Acidovorax</taxon>
    </lineage>
</organism>
<dbReference type="Proteomes" id="UP001595693">
    <property type="component" value="Unassembled WGS sequence"/>
</dbReference>
<dbReference type="Pfam" id="PF01814">
    <property type="entry name" value="Hemerythrin"/>
    <property type="match status" value="1"/>
</dbReference>
<dbReference type="InterPro" id="IPR012312">
    <property type="entry name" value="Hemerythrin-like"/>
</dbReference>
<feature type="domain" description="Hemerythrin-like" evidence="1">
    <location>
        <begin position="25"/>
        <end position="162"/>
    </location>
</feature>